<accession>A0ABX0XIB4</accession>
<keyword evidence="3 5" id="KW-1133">Transmembrane helix</keyword>
<gene>
    <name evidence="9" type="ORF">GGR27_004028</name>
</gene>
<evidence type="ECO:0000313" key="10">
    <source>
        <dbReference type="Proteomes" id="UP000770785"/>
    </source>
</evidence>
<feature type="transmembrane region" description="Helical" evidence="5">
    <location>
        <begin position="192"/>
        <end position="214"/>
    </location>
</feature>
<feature type="transmembrane region" description="Helical" evidence="5">
    <location>
        <begin position="382"/>
        <end position="415"/>
    </location>
</feature>
<dbReference type="InterPro" id="IPR004842">
    <property type="entry name" value="SLC12A_fam"/>
</dbReference>
<reference evidence="9 10" key="1">
    <citation type="submission" date="2020-03" db="EMBL/GenBank/DDBJ databases">
        <title>Genomic Encyclopedia of Type Strains, Phase IV (KMG-IV): sequencing the most valuable type-strain genomes for metagenomic binning, comparative biology and taxonomic classification.</title>
        <authorList>
            <person name="Goeker M."/>
        </authorList>
    </citation>
    <scope>NUCLEOTIDE SEQUENCE [LARGE SCALE GENOMIC DNA]</scope>
    <source>
        <strain evidence="9 10">DSM 105096</strain>
    </source>
</reference>
<feature type="domain" description="Amino acid permease/ SLC12A" evidence="6">
    <location>
        <begin position="10"/>
        <end position="416"/>
    </location>
</feature>
<name>A0ABX0XIB4_9BACT</name>
<comment type="caution">
    <text evidence="9">The sequence shown here is derived from an EMBL/GenBank/DDBJ whole genome shotgun (WGS) entry which is preliminary data.</text>
</comment>
<evidence type="ECO:0000256" key="2">
    <source>
        <dbReference type="ARBA" id="ARBA00022692"/>
    </source>
</evidence>
<evidence type="ECO:0000259" key="7">
    <source>
        <dbReference type="Pfam" id="PF21554"/>
    </source>
</evidence>
<feature type="transmembrane region" description="Helical" evidence="5">
    <location>
        <begin position="7"/>
        <end position="25"/>
    </location>
</feature>
<dbReference type="Proteomes" id="UP000770785">
    <property type="component" value="Unassembled WGS sequence"/>
</dbReference>
<dbReference type="RefSeq" id="WP_168040592.1">
    <property type="nucleotide sequence ID" value="NZ_JAATJH010000014.1"/>
</dbReference>
<evidence type="ECO:0000256" key="1">
    <source>
        <dbReference type="ARBA" id="ARBA00004141"/>
    </source>
</evidence>
<keyword evidence="4 5" id="KW-0472">Membrane</keyword>
<feature type="transmembrane region" description="Helical" evidence="5">
    <location>
        <begin position="37"/>
        <end position="57"/>
    </location>
</feature>
<dbReference type="Pfam" id="PF00324">
    <property type="entry name" value="AA_permease"/>
    <property type="match status" value="1"/>
</dbReference>
<protein>
    <submittedName>
        <fullName evidence="9">Amino acid transporter</fullName>
    </submittedName>
</protein>
<dbReference type="InterPro" id="IPR004841">
    <property type="entry name" value="AA-permease/SLC12A_dom"/>
</dbReference>
<feature type="transmembrane region" description="Helical" evidence="5">
    <location>
        <begin position="266"/>
        <end position="288"/>
    </location>
</feature>
<evidence type="ECO:0000313" key="9">
    <source>
        <dbReference type="EMBL" id="NJC28503.1"/>
    </source>
</evidence>
<evidence type="ECO:0000256" key="3">
    <source>
        <dbReference type="ARBA" id="ARBA00022989"/>
    </source>
</evidence>
<feature type="transmembrane region" description="Helical" evidence="5">
    <location>
        <begin position="146"/>
        <end position="172"/>
    </location>
</feature>
<keyword evidence="10" id="KW-1185">Reference proteome</keyword>
<dbReference type="PANTHER" id="PTHR11827">
    <property type="entry name" value="SOLUTE CARRIER FAMILY 12, CATION COTRANSPORTERS"/>
    <property type="match status" value="1"/>
</dbReference>
<dbReference type="PANTHER" id="PTHR11827:SF72">
    <property type="entry name" value="GH08340P"/>
    <property type="match status" value="1"/>
</dbReference>
<proteinExistence type="predicted"/>
<dbReference type="Gene3D" id="1.20.1740.10">
    <property type="entry name" value="Amino acid/polyamine transporter I"/>
    <property type="match status" value="1"/>
</dbReference>
<feature type="transmembrane region" description="Helical" evidence="5">
    <location>
        <begin position="113"/>
        <end position="134"/>
    </location>
</feature>
<feature type="transmembrane region" description="Helical" evidence="5">
    <location>
        <begin position="226"/>
        <end position="246"/>
    </location>
</feature>
<feature type="domain" description="Prokaryotic cation-chloride cotransporter second C-terminal subdomain" evidence="7">
    <location>
        <begin position="587"/>
        <end position="719"/>
    </location>
</feature>
<dbReference type="InterPro" id="IPR048753">
    <property type="entry name" value="CCC_C_1st_subdom"/>
</dbReference>
<keyword evidence="2 5" id="KW-0812">Transmembrane</keyword>
<dbReference type="InterPro" id="IPR048752">
    <property type="entry name" value="CCC_C_2nd_subdom"/>
</dbReference>
<dbReference type="EMBL" id="JAATJH010000014">
    <property type="protein sequence ID" value="NJC28503.1"/>
    <property type="molecule type" value="Genomic_DNA"/>
</dbReference>
<evidence type="ECO:0000259" key="8">
    <source>
        <dbReference type="Pfam" id="PF21555"/>
    </source>
</evidence>
<evidence type="ECO:0000256" key="5">
    <source>
        <dbReference type="SAM" id="Phobius"/>
    </source>
</evidence>
<feature type="transmembrane region" description="Helical" evidence="5">
    <location>
        <begin position="340"/>
        <end position="362"/>
    </location>
</feature>
<feature type="domain" description="Prokaryotic cation-chloride cotransporter first C-terminal subdomain" evidence="8">
    <location>
        <begin position="460"/>
        <end position="586"/>
    </location>
</feature>
<dbReference type="Pfam" id="PF21555">
    <property type="entry name" value="CCC_C_1st_pro"/>
    <property type="match status" value="1"/>
</dbReference>
<comment type="subcellular location">
    <subcellularLocation>
        <location evidence="1">Membrane</location>
        <topology evidence="1">Multi-pass membrane protein</topology>
    </subcellularLocation>
</comment>
<dbReference type="Pfam" id="PF21554">
    <property type="entry name" value="CCC_C_2nd_pro"/>
    <property type="match status" value="1"/>
</dbReference>
<organism evidence="9 10">
    <name type="scientific">Neolewinella antarctica</name>
    <dbReference type="NCBI Taxonomy" id="442734"/>
    <lineage>
        <taxon>Bacteria</taxon>
        <taxon>Pseudomonadati</taxon>
        <taxon>Bacteroidota</taxon>
        <taxon>Saprospiria</taxon>
        <taxon>Saprospirales</taxon>
        <taxon>Lewinellaceae</taxon>
        <taxon>Neolewinella</taxon>
    </lineage>
</organism>
<sequence>MKKFGTFGGVFTPTLLTILGVIMYLRLGWVVGNAGLLGAWLIIILAFLITLCTALSMSSITTNTRIGAGGAYAIISQALGLEVGGSLGIPRYVSQGLAVTMYIFGFREGWLSIFPNHHAFAVDLLVFVLLYAIAYKSAELAIKTQFIIMGVIGLSLFSIALAAGFGSMQYGTAEVARFGTYAGVAAEGSEKFWLVFAVFFPASTGIMAGANMSGELEDPRRSIPAGTLWAVGISFVIYMVLAFWIARSATEAELIGNYNIMIDRAFFPPLIIAGVLGATFSSALASIIGSSRILFAMGQHRVLPQGEWLEYQDEAGQPRNAMIVTGVLIFATMLLRDLNAVAPLVTMFFLITYAMLNIVVIIEQRLGLISFRPQFTVHPVIPYVGLIGSLLIMFIINPTISLVSWALMIFVYGVLSRRKLETKFEDVRSGLFTSFAEWAAKHTAENAHQQERSWKPNLLVPVTDGAAVQGSFSLIRDIAYPKGGAVLMGIGDGRKGLLNNKLEYLAKAFRQENVFSSVAMMRTDSFASGVNLGNQALTASFFRPNIVFLNMLEGTESVADFPQVIAEARRLELGAVLYAPHPRAMLGQQQMINVWLRPQGPNWQVITAAHQTQDLALLLSYKLKLNWKASVRIITVIDNPDEKTKARRYLKNVIDLARLPIDEFLVIEGDFAVETARPPAADINLFGMSPGQTIESYRQLAERADTSCLFILDSGHENIFA</sequence>
<evidence type="ECO:0000259" key="6">
    <source>
        <dbReference type="Pfam" id="PF00324"/>
    </source>
</evidence>
<evidence type="ECO:0000256" key="4">
    <source>
        <dbReference type="ARBA" id="ARBA00023136"/>
    </source>
</evidence>